<protein>
    <recommendedName>
        <fullName evidence="6">Sugar phosphate transporter domain-containing protein</fullName>
    </recommendedName>
</protein>
<feature type="domain" description="Sugar phosphate transporter" evidence="6">
    <location>
        <begin position="26"/>
        <end position="309"/>
    </location>
</feature>
<dbReference type="InterPro" id="IPR037185">
    <property type="entry name" value="EmrE-like"/>
</dbReference>
<dbReference type="SUPFAM" id="SSF103481">
    <property type="entry name" value="Multidrug resistance efflux transporter EmrE"/>
    <property type="match status" value="2"/>
</dbReference>
<proteinExistence type="predicted"/>
<dbReference type="OrthoDB" id="10261634at2759"/>
<keyword evidence="4 5" id="KW-0472">Membrane</keyword>
<reference evidence="7 8" key="1">
    <citation type="journal article" date="2010" name="Plant Cell">
        <title>The Chlorella variabilis NC64A genome reveals adaptation to photosymbiosis, coevolution with viruses, and cryptic sex.</title>
        <authorList>
            <person name="Blanc G."/>
            <person name="Duncan G."/>
            <person name="Agarkova I."/>
            <person name="Borodovsky M."/>
            <person name="Gurnon J."/>
            <person name="Kuo A."/>
            <person name="Lindquist E."/>
            <person name="Lucas S."/>
            <person name="Pangilinan J."/>
            <person name="Polle J."/>
            <person name="Salamov A."/>
            <person name="Terry A."/>
            <person name="Yamada T."/>
            <person name="Dunigan D.D."/>
            <person name="Grigoriev I.V."/>
            <person name="Claverie J.M."/>
            <person name="Van Etten J.L."/>
        </authorList>
    </citation>
    <scope>NUCLEOTIDE SEQUENCE [LARGE SCALE GENOMIC DNA]</scope>
    <source>
        <strain evidence="7 8">NC64A</strain>
    </source>
</reference>
<dbReference type="PANTHER" id="PTHR11132">
    <property type="entry name" value="SOLUTE CARRIER FAMILY 35"/>
    <property type="match status" value="1"/>
</dbReference>
<keyword evidence="3 5" id="KW-1133">Transmembrane helix</keyword>
<evidence type="ECO:0000256" key="1">
    <source>
        <dbReference type="ARBA" id="ARBA00004141"/>
    </source>
</evidence>
<dbReference type="GeneID" id="17351603"/>
<evidence type="ECO:0000256" key="3">
    <source>
        <dbReference type="ARBA" id="ARBA00022989"/>
    </source>
</evidence>
<evidence type="ECO:0000256" key="4">
    <source>
        <dbReference type="ARBA" id="ARBA00023136"/>
    </source>
</evidence>
<feature type="transmembrane region" description="Helical" evidence="5">
    <location>
        <begin position="199"/>
        <end position="220"/>
    </location>
</feature>
<dbReference type="AlphaFoldDB" id="E1ZPR8"/>
<keyword evidence="2 5" id="KW-0812">Transmembrane</keyword>
<organism evidence="8">
    <name type="scientific">Chlorella variabilis</name>
    <name type="common">Green alga</name>
    <dbReference type="NCBI Taxonomy" id="554065"/>
    <lineage>
        <taxon>Eukaryota</taxon>
        <taxon>Viridiplantae</taxon>
        <taxon>Chlorophyta</taxon>
        <taxon>core chlorophytes</taxon>
        <taxon>Trebouxiophyceae</taxon>
        <taxon>Chlorellales</taxon>
        <taxon>Chlorellaceae</taxon>
        <taxon>Chlorella clade</taxon>
        <taxon>Chlorella</taxon>
    </lineage>
</organism>
<name>E1ZPR8_CHLVA</name>
<feature type="transmembrane region" description="Helical" evidence="5">
    <location>
        <begin position="138"/>
        <end position="154"/>
    </location>
</feature>
<keyword evidence="8" id="KW-1185">Reference proteome</keyword>
<feature type="transmembrane region" description="Helical" evidence="5">
    <location>
        <begin position="265"/>
        <end position="286"/>
    </location>
</feature>
<evidence type="ECO:0000313" key="7">
    <source>
        <dbReference type="EMBL" id="EFN52113.1"/>
    </source>
</evidence>
<feature type="transmembrane region" description="Helical" evidence="5">
    <location>
        <begin position="111"/>
        <end position="131"/>
    </location>
</feature>
<comment type="subcellular location">
    <subcellularLocation>
        <location evidence="1">Membrane</location>
        <topology evidence="1">Multi-pass membrane protein</topology>
    </subcellularLocation>
</comment>
<sequence length="335" mass="36086">MHINVGICKQELSFCSNVYPQLEPRYGGNIGVLLLNKYLLSLFGFKYPVFLTLCHMLACSALSYVVAASGLVKVQAVKWTQQQFLKVSLLALIFCLTVVLGNVSLKFLPVSFTQAIGATTPAFTAVLALVVARQRETALVYLTLVPIVVGIIVASHAEPLFHLFGFLAAVAATGARALKSVLQGMLLSADDHARRIDSLSLLMYMAPVAVVALIPATLFFEPEAASVALKLGQNRAFWLLLILNSSMAYLANLFNFLVTKHTSPLTLQVLGQAKGVVASVISVLYFHNPVNTSTVLGYAITVSGVVAYSRAKNAAKKQQLLRPLDAERADSTMAV</sequence>
<feature type="transmembrane region" description="Helical" evidence="5">
    <location>
        <begin position="84"/>
        <end position="105"/>
    </location>
</feature>
<dbReference type="eggNOG" id="KOG1441">
    <property type="taxonomic scope" value="Eukaryota"/>
</dbReference>
<accession>E1ZPR8</accession>
<dbReference type="KEGG" id="cvr:CHLNCDRAFT_139419"/>
<dbReference type="Pfam" id="PF03151">
    <property type="entry name" value="TPT"/>
    <property type="match status" value="1"/>
</dbReference>
<dbReference type="InterPro" id="IPR050186">
    <property type="entry name" value="TPT_transporter"/>
</dbReference>
<dbReference type="Proteomes" id="UP000008141">
    <property type="component" value="Unassembled WGS sequence"/>
</dbReference>
<feature type="transmembrane region" description="Helical" evidence="5">
    <location>
        <begin position="47"/>
        <end position="72"/>
    </location>
</feature>
<gene>
    <name evidence="7" type="ORF">CHLNCDRAFT_139419</name>
</gene>
<evidence type="ECO:0000313" key="8">
    <source>
        <dbReference type="Proteomes" id="UP000008141"/>
    </source>
</evidence>
<evidence type="ECO:0000259" key="6">
    <source>
        <dbReference type="Pfam" id="PF03151"/>
    </source>
</evidence>
<dbReference type="EMBL" id="GL433858">
    <property type="protein sequence ID" value="EFN52113.1"/>
    <property type="molecule type" value="Genomic_DNA"/>
</dbReference>
<dbReference type="OMA" id="CHMAACA"/>
<dbReference type="InParanoid" id="E1ZPR8"/>
<dbReference type="InterPro" id="IPR004853">
    <property type="entry name" value="Sugar_P_trans_dom"/>
</dbReference>
<dbReference type="RefSeq" id="XP_005844215.1">
    <property type="nucleotide sequence ID" value="XM_005844153.1"/>
</dbReference>
<dbReference type="FunCoup" id="E1ZPR8">
    <property type="interactions" value="878"/>
</dbReference>
<evidence type="ECO:0000256" key="2">
    <source>
        <dbReference type="ARBA" id="ARBA00022692"/>
    </source>
</evidence>
<feature type="transmembrane region" description="Helical" evidence="5">
    <location>
        <begin position="292"/>
        <end position="311"/>
    </location>
</feature>
<feature type="transmembrane region" description="Helical" evidence="5">
    <location>
        <begin position="160"/>
        <end position="178"/>
    </location>
</feature>
<feature type="transmembrane region" description="Helical" evidence="5">
    <location>
        <begin position="236"/>
        <end position="258"/>
    </location>
</feature>
<evidence type="ECO:0000256" key="5">
    <source>
        <dbReference type="SAM" id="Phobius"/>
    </source>
</evidence>
<dbReference type="GO" id="GO:0016020">
    <property type="term" value="C:membrane"/>
    <property type="evidence" value="ECO:0007669"/>
    <property type="project" value="UniProtKB-SubCell"/>
</dbReference>